<dbReference type="GO" id="GO:0006355">
    <property type="term" value="P:regulation of DNA-templated transcription"/>
    <property type="evidence" value="ECO:0007669"/>
    <property type="project" value="InterPro"/>
</dbReference>
<dbReference type="GO" id="GO:0006281">
    <property type="term" value="P:DNA repair"/>
    <property type="evidence" value="ECO:0007669"/>
    <property type="project" value="UniProtKB-UniRule"/>
</dbReference>
<dbReference type="KEGG" id="lbc:LACBIDRAFT_153989"/>
<keyword evidence="3" id="KW-0234">DNA repair</keyword>
<evidence type="ECO:0000256" key="2">
    <source>
        <dbReference type="PROSITE-ProRule" id="PRU00376"/>
    </source>
</evidence>
<dbReference type="FunCoup" id="B0CZZ0">
    <property type="interactions" value="387"/>
</dbReference>
<dbReference type="GeneID" id="6072640"/>
<keyword evidence="1 2" id="KW-0539">Nucleus</keyword>
<dbReference type="Gene3D" id="2.60.40.1970">
    <property type="entry name" value="YEATS domain"/>
    <property type="match status" value="1"/>
</dbReference>
<dbReference type="OrthoDB" id="16041at2759"/>
<sequence length="194" mass="22132">LSIYRPIIYGNTATVLTPRERDALPHPDHTHRWTVAVRSAASEPDSDEVGGADDLSYFIKRVTFKLHDTYANPSRNVDKPPFEVSETGWGEFEITIRITFITESGEKAMTLYHHLKLHPWTASGDPEIPPLDVAMKLGPVHSWQYDEIVFNDPYQNFLNLLTAHPPTPLPKAKRRGVPEFNTLMEKEEADRLEE</sequence>
<dbReference type="InterPro" id="IPR038704">
    <property type="entry name" value="YEAST_sf"/>
</dbReference>
<dbReference type="PROSITE" id="PS51037">
    <property type="entry name" value="YEATS"/>
    <property type="match status" value="1"/>
</dbReference>
<keyword evidence="3" id="KW-0010">Activator</keyword>
<dbReference type="GO" id="GO:0005737">
    <property type="term" value="C:cytoplasm"/>
    <property type="evidence" value="ECO:0007669"/>
    <property type="project" value="UniProtKB-SubCell"/>
</dbReference>
<feature type="non-terminal residue" evidence="5">
    <location>
        <position position="194"/>
    </location>
</feature>
<comment type="subcellular location">
    <subcellularLocation>
        <location evidence="3">Nucleus</location>
    </subcellularLocation>
    <subcellularLocation>
        <location evidence="3">Cytoplasm</location>
    </subcellularLocation>
</comment>
<keyword evidence="3" id="KW-0804">Transcription</keyword>
<dbReference type="HOGENOM" id="CLU_051385_2_1_1"/>
<keyword evidence="6" id="KW-1185">Reference proteome</keyword>
<keyword evidence="3" id="KW-0963">Cytoplasm</keyword>
<dbReference type="PANTHER" id="PTHR23195">
    <property type="entry name" value="YEATS DOMAIN"/>
    <property type="match status" value="1"/>
</dbReference>
<comment type="similarity">
    <text evidence="3">Belongs to the YAF9 family.</text>
</comment>
<keyword evidence="3" id="KW-0805">Transcription regulation</keyword>
<comment type="subunit">
    <text evidence="3">Component of the SWR1 chromatin-remodeling complex and of the NuA4 histone acetyltransferase complex.</text>
</comment>
<dbReference type="EMBL" id="DS547094">
    <property type="protein sequence ID" value="EDR12235.1"/>
    <property type="molecule type" value="Genomic_DNA"/>
</dbReference>
<dbReference type="InterPro" id="IPR005033">
    <property type="entry name" value="YEATS"/>
</dbReference>
<gene>
    <name evidence="3" type="primary">YAF9</name>
    <name evidence="5" type="ORF">LACBIDRAFT_153989</name>
</gene>
<dbReference type="STRING" id="486041.B0CZZ0"/>
<evidence type="ECO:0000256" key="3">
    <source>
        <dbReference type="RuleBase" id="RU367117"/>
    </source>
</evidence>
<evidence type="ECO:0000259" key="4">
    <source>
        <dbReference type="PROSITE" id="PS51037"/>
    </source>
</evidence>
<accession>B0CZZ0</accession>
<dbReference type="RefSeq" id="XP_001876499.1">
    <property type="nucleotide sequence ID" value="XM_001876464.1"/>
</dbReference>
<evidence type="ECO:0000256" key="1">
    <source>
        <dbReference type="ARBA" id="ARBA00023242"/>
    </source>
</evidence>
<keyword evidence="3" id="KW-0175">Coiled coil</keyword>
<dbReference type="Pfam" id="PF03366">
    <property type="entry name" value="YEATS"/>
    <property type="match status" value="1"/>
</dbReference>
<feature type="non-terminal residue" evidence="5">
    <location>
        <position position="1"/>
    </location>
</feature>
<evidence type="ECO:0000313" key="5">
    <source>
        <dbReference type="EMBL" id="EDR12235.1"/>
    </source>
</evidence>
<dbReference type="InParanoid" id="B0CZZ0"/>
<dbReference type="GO" id="GO:0006325">
    <property type="term" value="P:chromatin organization"/>
    <property type="evidence" value="ECO:0007669"/>
    <property type="project" value="UniProtKB-KW"/>
</dbReference>
<name>B0CZZ0_LACBS</name>
<keyword evidence="3" id="KW-0156">Chromatin regulator</keyword>
<evidence type="ECO:0000313" key="6">
    <source>
        <dbReference type="Proteomes" id="UP000001194"/>
    </source>
</evidence>
<dbReference type="CDD" id="cd16908">
    <property type="entry name" value="YEATS_Yaf9_like"/>
    <property type="match status" value="1"/>
</dbReference>
<organism evidence="6">
    <name type="scientific">Laccaria bicolor (strain S238N-H82 / ATCC MYA-4686)</name>
    <name type="common">Bicoloured deceiver</name>
    <name type="synonym">Laccaria laccata var. bicolor</name>
    <dbReference type="NCBI Taxonomy" id="486041"/>
    <lineage>
        <taxon>Eukaryota</taxon>
        <taxon>Fungi</taxon>
        <taxon>Dikarya</taxon>
        <taxon>Basidiomycota</taxon>
        <taxon>Agaricomycotina</taxon>
        <taxon>Agaricomycetes</taxon>
        <taxon>Agaricomycetidae</taxon>
        <taxon>Agaricales</taxon>
        <taxon>Agaricineae</taxon>
        <taxon>Hydnangiaceae</taxon>
        <taxon>Laccaria</taxon>
    </lineage>
</organism>
<comment type="function">
    <text evidence="3">Component of the SWR1 complex which mediates the ATP-dependent exchange of histone H2A for an H2A variant leading to transcriptional regulation of selected genes by chromatin remodeling. Component of the NuA4 histone acetyltransferase complex which is involved in transcriptional activation of selected genes principally by acetylation of nucleosomal histones H4 and H2A. The NuA4 complex is also involved in DNA repair. Yaf9 may also be required for viability in conditions in which the structural integrity of the spindle is compromised.</text>
</comment>
<dbReference type="Proteomes" id="UP000001194">
    <property type="component" value="Unassembled WGS sequence"/>
</dbReference>
<feature type="domain" description="YEATS" evidence="4">
    <location>
        <begin position="1"/>
        <end position="164"/>
    </location>
</feature>
<dbReference type="AlphaFoldDB" id="B0CZZ0"/>
<dbReference type="GO" id="GO:0000812">
    <property type="term" value="C:Swr1 complex"/>
    <property type="evidence" value="ECO:0007669"/>
    <property type="project" value="UniProtKB-UniRule"/>
</dbReference>
<dbReference type="InterPro" id="IPR055129">
    <property type="entry name" value="YEATS_dom"/>
</dbReference>
<comment type="domain">
    <text evidence="3">The coiled-coil domain is required for assembly into the NuA4 complex.</text>
</comment>
<reference evidence="5 6" key="1">
    <citation type="journal article" date="2008" name="Nature">
        <title>The genome of Laccaria bicolor provides insights into mycorrhizal symbiosis.</title>
        <authorList>
            <person name="Martin F."/>
            <person name="Aerts A."/>
            <person name="Ahren D."/>
            <person name="Brun A."/>
            <person name="Danchin E.G.J."/>
            <person name="Duchaussoy F."/>
            <person name="Gibon J."/>
            <person name="Kohler A."/>
            <person name="Lindquist E."/>
            <person name="Pereda V."/>
            <person name="Salamov A."/>
            <person name="Shapiro H.J."/>
            <person name="Wuyts J."/>
            <person name="Blaudez D."/>
            <person name="Buee M."/>
            <person name="Brokstein P."/>
            <person name="Canbaeck B."/>
            <person name="Cohen D."/>
            <person name="Courty P.E."/>
            <person name="Coutinho P.M."/>
            <person name="Delaruelle C."/>
            <person name="Detter J.C."/>
            <person name="Deveau A."/>
            <person name="DiFazio S."/>
            <person name="Duplessis S."/>
            <person name="Fraissinet-Tachet L."/>
            <person name="Lucic E."/>
            <person name="Frey-Klett P."/>
            <person name="Fourrey C."/>
            <person name="Feussner I."/>
            <person name="Gay G."/>
            <person name="Grimwood J."/>
            <person name="Hoegger P.J."/>
            <person name="Jain P."/>
            <person name="Kilaru S."/>
            <person name="Labbe J."/>
            <person name="Lin Y.C."/>
            <person name="Legue V."/>
            <person name="Le Tacon F."/>
            <person name="Marmeisse R."/>
            <person name="Melayah D."/>
            <person name="Montanini B."/>
            <person name="Muratet M."/>
            <person name="Nehls U."/>
            <person name="Niculita-Hirzel H."/>
            <person name="Oudot-Le Secq M.P."/>
            <person name="Peter M."/>
            <person name="Quesneville H."/>
            <person name="Rajashekar B."/>
            <person name="Reich M."/>
            <person name="Rouhier N."/>
            <person name="Schmutz J."/>
            <person name="Yin T."/>
            <person name="Chalot M."/>
            <person name="Henrissat B."/>
            <person name="Kuees U."/>
            <person name="Lucas S."/>
            <person name="Van de Peer Y."/>
            <person name="Podila G.K."/>
            <person name="Polle A."/>
            <person name="Pukkila P.J."/>
            <person name="Richardson P.M."/>
            <person name="Rouze P."/>
            <person name="Sanders I.R."/>
            <person name="Stajich J.E."/>
            <person name="Tunlid A."/>
            <person name="Tuskan G."/>
            <person name="Grigoriev I.V."/>
        </authorList>
    </citation>
    <scope>NUCLEOTIDE SEQUENCE [LARGE SCALE GENOMIC DNA]</scope>
    <source>
        <strain evidence="6">S238N-H82 / ATCC MYA-4686</strain>
    </source>
</reference>
<keyword evidence="3" id="KW-0227">DNA damage</keyword>
<protein>
    <recommendedName>
        <fullName evidence="3">Protein AF-9 homolog</fullName>
    </recommendedName>
</protein>
<proteinExistence type="inferred from homology"/>